<name>A0ABV1NZ65_9ACTN</name>
<protein>
    <submittedName>
        <fullName evidence="1">Uncharacterized protein</fullName>
    </submittedName>
</protein>
<dbReference type="Proteomes" id="UP001482520">
    <property type="component" value="Unassembled WGS sequence"/>
</dbReference>
<reference evidence="1 2" key="1">
    <citation type="submission" date="2024-02" db="EMBL/GenBank/DDBJ databases">
        <title>Full genome sequence of Nocardioides kribbensis.</title>
        <authorList>
            <person name="Poletto B.L."/>
            <person name="Silva G."/>
            <person name="Galante D."/>
            <person name="Campos K.R."/>
            <person name="Santos M.B.N."/>
            <person name="Sacchi C.T."/>
        </authorList>
    </citation>
    <scope>NUCLEOTIDE SEQUENCE [LARGE SCALE GENOMIC DNA]</scope>
    <source>
        <strain evidence="1 2">O4R</strain>
    </source>
</reference>
<accession>A0ABV1NZ65</accession>
<evidence type="ECO:0000313" key="2">
    <source>
        <dbReference type="Proteomes" id="UP001482520"/>
    </source>
</evidence>
<dbReference type="EMBL" id="JBEGDP010000010">
    <property type="protein sequence ID" value="MEQ7847760.1"/>
    <property type="molecule type" value="Genomic_DNA"/>
</dbReference>
<gene>
    <name evidence="1" type="ORF">V6R90_10755</name>
</gene>
<keyword evidence="2" id="KW-1185">Reference proteome</keyword>
<comment type="caution">
    <text evidence="1">The sequence shown here is derived from an EMBL/GenBank/DDBJ whole genome shotgun (WGS) entry which is preliminary data.</text>
</comment>
<proteinExistence type="predicted"/>
<dbReference type="RefSeq" id="WP_193665325.1">
    <property type="nucleotide sequence ID" value="NZ_BAAAMM010000004.1"/>
</dbReference>
<sequence length="91" mass="9761">MTDAIRVRPGQLSAVLDFRATSALGGCTTIDSDEQGIFIARNWPSLSTGEEILWRVLGWMNGQADLPSDSDLEAELDAGNQRAVQNARAAA</sequence>
<evidence type="ECO:0000313" key="1">
    <source>
        <dbReference type="EMBL" id="MEQ7847760.1"/>
    </source>
</evidence>
<organism evidence="1 2">
    <name type="scientific">Nocardioides kribbensis</name>
    <dbReference type="NCBI Taxonomy" id="305517"/>
    <lineage>
        <taxon>Bacteria</taxon>
        <taxon>Bacillati</taxon>
        <taxon>Actinomycetota</taxon>
        <taxon>Actinomycetes</taxon>
        <taxon>Propionibacteriales</taxon>
        <taxon>Nocardioidaceae</taxon>
        <taxon>Nocardioides</taxon>
    </lineage>
</organism>